<dbReference type="GO" id="GO:0006096">
    <property type="term" value="P:glycolytic process"/>
    <property type="evidence" value="ECO:0007669"/>
    <property type="project" value="InterPro"/>
</dbReference>
<dbReference type="EMBL" id="CAXDID020000373">
    <property type="protein sequence ID" value="CAL6083600.1"/>
    <property type="molecule type" value="Genomic_DNA"/>
</dbReference>
<dbReference type="GO" id="GO:0005536">
    <property type="term" value="F:D-glucose binding"/>
    <property type="evidence" value="ECO:0007669"/>
    <property type="project" value="InterPro"/>
</dbReference>
<dbReference type="Gene3D" id="3.40.367.20">
    <property type="match status" value="1"/>
</dbReference>
<dbReference type="Gene3D" id="3.30.420.40">
    <property type="match status" value="1"/>
</dbReference>
<dbReference type="EMBL" id="CATOUU010000813">
    <property type="protein sequence ID" value="CAI9950567.1"/>
    <property type="molecule type" value="Genomic_DNA"/>
</dbReference>
<evidence type="ECO:0000313" key="5">
    <source>
        <dbReference type="EMBL" id="CAL6028181.1"/>
    </source>
</evidence>
<evidence type="ECO:0000313" key="4">
    <source>
        <dbReference type="EMBL" id="CAI9959536.1"/>
    </source>
</evidence>
<keyword evidence="2" id="KW-0418">Kinase</keyword>
<dbReference type="PANTHER" id="PTHR47363">
    <property type="entry name" value="GLUCOKINASE"/>
    <property type="match status" value="1"/>
</dbReference>
<protein>
    <submittedName>
        <fullName evidence="3">Glucokinase</fullName>
    </submittedName>
</protein>
<evidence type="ECO:0000256" key="2">
    <source>
        <dbReference type="ARBA" id="ARBA00022777"/>
    </source>
</evidence>
<dbReference type="CDD" id="cd24008">
    <property type="entry name" value="ASKHA_NBD_GLK"/>
    <property type="match status" value="1"/>
</dbReference>
<dbReference type="EMBL" id="CAXDID020000106">
    <property type="protein sequence ID" value="CAL6028181.1"/>
    <property type="molecule type" value="Genomic_DNA"/>
</dbReference>
<sequence length="349" mass="38613">MQVVGDIGGTNCRLAMYENDQILFQKTYSTTEYPHLVDAIQLFIKESGKTPVSCCLAIAGPVIKHTDRQEVTLTNQNHKTIVDSLEYSKQLNIPCRIINDFEAVGFYLSRERTKAEFAVLQEGTSLNQQLVLYIGAGTGLGVGFLFKNNVFPSEGGHTRFPAENEFEKKFIQSVHEEIGYKHLSCDRVISGLGIARLYNFVADMTVNDVLNGIDEVVEVFGGKITVENKTIKEILNVDVTKDIAYQVSSKALEGNEVARLVMGIFFYWYGRTIADHIVTFLPKHVYVTGGIIVKNLKLVTQDELIKGIFHKAIERKGRMGVITKGVPISVILSGDVGLLGCSAAINSLE</sequence>
<dbReference type="AlphaFoldDB" id="A0AA86QCH8"/>
<evidence type="ECO:0000313" key="7">
    <source>
        <dbReference type="Proteomes" id="UP001642409"/>
    </source>
</evidence>
<dbReference type="SUPFAM" id="SSF53067">
    <property type="entry name" value="Actin-like ATPase domain"/>
    <property type="match status" value="1"/>
</dbReference>
<dbReference type="InterPro" id="IPR003836">
    <property type="entry name" value="Glucokinase"/>
</dbReference>
<keyword evidence="7" id="KW-1185">Reference proteome</keyword>
<dbReference type="GO" id="GO:0004340">
    <property type="term" value="F:glucokinase activity"/>
    <property type="evidence" value="ECO:0007669"/>
    <property type="project" value="InterPro"/>
</dbReference>
<dbReference type="Pfam" id="PF02685">
    <property type="entry name" value="Glucokinase"/>
    <property type="match status" value="1"/>
</dbReference>
<accession>A0AA86QCH8</accession>
<gene>
    <name evidence="5" type="ORF">HINF_LOCUS31685</name>
    <name evidence="3" type="ORF">HINF_LOCUS38212</name>
    <name evidence="4" type="ORF">HINF_LOCUS47181</name>
    <name evidence="6" type="ORF">HINF_LOCUS61802</name>
</gene>
<keyword evidence="1" id="KW-0808">Transferase</keyword>
<evidence type="ECO:0000313" key="3">
    <source>
        <dbReference type="EMBL" id="CAI9950567.1"/>
    </source>
</evidence>
<name>A0AA86QCH8_9EUKA</name>
<evidence type="ECO:0000256" key="1">
    <source>
        <dbReference type="ARBA" id="ARBA00022679"/>
    </source>
</evidence>
<comment type="caution">
    <text evidence="3">The sequence shown here is derived from an EMBL/GenBank/DDBJ whole genome shotgun (WGS) entry which is preliminary data.</text>
</comment>
<evidence type="ECO:0000313" key="6">
    <source>
        <dbReference type="EMBL" id="CAL6083600.1"/>
    </source>
</evidence>
<proteinExistence type="predicted"/>
<reference evidence="3" key="1">
    <citation type="submission" date="2023-06" db="EMBL/GenBank/DDBJ databases">
        <authorList>
            <person name="Kurt Z."/>
        </authorList>
    </citation>
    <scope>NUCLEOTIDE SEQUENCE</scope>
</reference>
<reference evidence="5 7" key="2">
    <citation type="submission" date="2024-07" db="EMBL/GenBank/DDBJ databases">
        <authorList>
            <person name="Akdeniz Z."/>
        </authorList>
    </citation>
    <scope>NUCLEOTIDE SEQUENCE [LARGE SCALE GENOMIC DNA]</scope>
</reference>
<dbReference type="Proteomes" id="UP001642409">
    <property type="component" value="Unassembled WGS sequence"/>
</dbReference>
<dbReference type="GO" id="GO:0005524">
    <property type="term" value="F:ATP binding"/>
    <property type="evidence" value="ECO:0007669"/>
    <property type="project" value="InterPro"/>
</dbReference>
<organism evidence="3">
    <name type="scientific">Hexamita inflata</name>
    <dbReference type="NCBI Taxonomy" id="28002"/>
    <lineage>
        <taxon>Eukaryota</taxon>
        <taxon>Metamonada</taxon>
        <taxon>Diplomonadida</taxon>
        <taxon>Hexamitidae</taxon>
        <taxon>Hexamitinae</taxon>
        <taxon>Hexamita</taxon>
    </lineage>
</organism>
<dbReference type="InterPro" id="IPR043129">
    <property type="entry name" value="ATPase_NBD"/>
</dbReference>
<dbReference type="EMBL" id="CATOUU010000918">
    <property type="protein sequence ID" value="CAI9959536.1"/>
    <property type="molecule type" value="Genomic_DNA"/>
</dbReference>
<dbReference type="PANTHER" id="PTHR47363:SF1">
    <property type="entry name" value="GLUCOKINASE"/>
    <property type="match status" value="1"/>
</dbReference>